<dbReference type="Pfam" id="PF05430">
    <property type="entry name" value="Methyltransf_30"/>
    <property type="match status" value="1"/>
</dbReference>
<reference evidence="2 3" key="1">
    <citation type="submission" date="2015-12" db="EMBL/GenBank/DDBJ databases">
        <authorList>
            <person name="Shamseldin A."/>
            <person name="Moawad H."/>
            <person name="Abd El-Rahim W.M."/>
            <person name="Sadowsky M.J."/>
        </authorList>
    </citation>
    <scope>NUCLEOTIDE SEQUENCE [LARGE SCALE GENOMIC DNA]</scope>
    <source>
        <strain evidence="2 3">JC234</strain>
    </source>
</reference>
<gene>
    <name evidence="2" type="ORF">AWJ14_06000</name>
</gene>
<dbReference type="Proteomes" id="UP000094795">
    <property type="component" value="Unassembled WGS sequence"/>
</dbReference>
<protein>
    <submittedName>
        <fullName evidence="2">5-methylaminomethyl-2-thiouridine methyltransferase</fullName>
    </submittedName>
</protein>
<dbReference type="InterPro" id="IPR029063">
    <property type="entry name" value="SAM-dependent_MTases_sf"/>
</dbReference>
<evidence type="ECO:0000313" key="2">
    <source>
        <dbReference type="EMBL" id="OCW55540.1"/>
    </source>
</evidence>
<dbReference type="GO" id="GO:0016645">
    <property type="term" value="F:oxidoreductase activity, acting on the CH-NH group of donors"/>
    <property type="evidence" value="ECO:0007669"/>
    <property type="project" value="InterPro"/>
</dbReference>
<dbReference type="PANTHER" id="PTHR39963">
    <property type="entry name" value="SLL0983 PROTEIN"/>
    <property type="match status" value="1"/>
</dbReference>
<comment type="caution">
    <text evidence="2">The sequence shown here is derived from an EMBL/GenBank/DDBJ whole genome shotgun (WGS) entry which is preliminary data.</text>
</comment>
<dbReference type="PANTHER" id="PTHR39963:SF1">
    <property type="entry name" value="MNMC-LIKE METHYLTRANSFERASE DOMAIN-CONTAINING PROTEIN"/>
    <property type="match status" value="1"/>
</dbReference>
<keyword evidence="3" id="KW-1185">Reference proteome</keyword>
<dbReference type="OrthoDB" id="9786494at2"/>
<dbReference type="AlphaFoldDB" id="A0A1C1YQ95"/>
<organism evidence="2 3">
    <name type="scientific">Hoeflea olei</name>
    <dbReference type="NCBI Taxonomy" id="1480615"/>
    <lineage>
        <taxon>Bacteria</taxon>
        <taxon>Pseudomonadati</taxon>
        <taxon>Pseudomonadota</taxon>
        <taxon>Alphaproteobacteria</taxon>
        <taxon>Hyphomicrobiales</taxon>
        <taxon>Rhizobiaceae</taxon>
        <taxon>Hoeflea</taxon>
    </lineage>
</organism>
<dbReference type="InterPro" id="IPR008471">
    <property type="entry name" value="MnmC-like_methylTransf"/>
</dbReference>
<keyword evidence="2" id="KW-0489">Methyltransferase</keyword>
<dbReference type="InterPro" id="IPR047785">
    <property type="entry name" value="tRNA_MNMC2"/>
</dbReference>
<dbReference type="Gene3D" id="3.40.50.150">
    <property type="entry name" value="Vaccinia Virus protein VP39"/>
    <property type="match status" value="1"/>
</dbReference>
<feature type="domain" description="MnmC-like methyltransferase" evidence="1">
    <location>
        <begin position="127"/>
        <end position="242"/>
    </location>
</feature>
<dbReference type="EMBL" id="LQZT01000050">
    <property type="protein sequence ID" value="OCW55540.1"/>
    <property type="molecule type" value="Genomic_DNA"/>
</dbReference>
<name>A0A1C1YQ95_9HYPH</name>
<dbReference type="NCBIfam" id="NF033855">
    <property type="entry name" value="tRNA_MNMC2"/>
    <property type="match status" value="1"/>
</dbReference>
<keyword evidence="2" id="KW-0808">Transferase</keyword>
<evidence type="ECO:0000313" key="3">
    <source>
        <dbReference type="Proteomes" id="UP000094795"/>
    </source>
</evidence>
<dbReference type="RefSeq" id="WP_066184346.1">
    <property type="nucleotide sequence ID" value="NZ_LQZT01000050.1"/>
</dbReference>
<sequence>MIYPSAFDDDAAGQAARLSWHEGDMPYSEEFGDFYYSRADGRAECRHVFLGGNDLPARFAAAVRPFVIGELGFGTGLNFLETWSAFEALAPEGARLRFHSFELRPLPRAAIARALSAWPDLGARTALLIAAWPDRPAGDIHVSCGSGMRQVELTVHTGAALDRLGTANFKADAWFLDGFSPARNPDMWSEELMRLVARRTAPGGSFATYSAAGWVRRNLAAAGFAVEKRKGHAGKRDMSAGRLEAAADQA</sequence>
<evidence type="ECO:0000259" key="1">
    <source>
        <dbReference type="Pfam" id="PF05430"/>
    </source>
</evidence>
<proteinExistence type="predicted"/>
<dbReference type="STRING" id="1480615.AWJ14_06000"/>
<dbReference type="GO" id="GO:0004808">
    <property type="term" value="F:tRNA (5-methylaminomethyl-2-thiouridylate)(34)-methyltransferase activity"/>
    <property type="evidence" value="ECO:0007669"/>
    <property type="project" value="InterPro"/>
</dbReference>
<accession>A0A1C1YQ95</accession>
<dbReference type="GO" id="GO:0032259">
    <property type="term" value="P:methylation"/>
    <property type="evidence" value="ECO:0007669"/>
    <property type="project" value="UniProtKB-KW"/>
</dbReference>